<accession>A0ABR2LZU4</accession>
<protein>
    <submittedName>
        <fullName evidence="3">Ubiquitin-conjugating enzyme E2 36</fullName>
    </submittedName>
</protein>
<evidence type="ECO:0000313" key="3">
    <source>
        <dbReference type="EMBL" id="KAK8955761.1"/>
    </source>
</evidence>
<keyword evidence="2" id="KW-1133">Transmembrane helix</keyword>
<organism evidence="3 4">
    <name type="scientific">Platanthera guangdongensis</name>
    <dbReference type="NCBI Taxonomy" id="2320717"/>
    <lineage>
        <taxon>Eukaryota</taxon>
        <taxon>Viridiplantae</taxon>
        <taxon>Streptophyta</taxon>
        <taxon>Embryophyta</taxon>
        <taxon>Tracheophyta</taxon>
        <taxon>Spermatophyta</taxon>
        <taxon>Magnoliopsida</taxon>
        <taxon>Liliopsida</taxon>
        <taxon>Asparagales</taxon>
        <taxon>Orchidaceae</taxon>
        <taxon>Orchidoideae</taxon>
        <taxon>Orchideae</taxon>
        <taxon>Orchidinae</taxon>
        <taxon>Platanthera</taxon>
    </lineage>
</organism>
<reference evidence="3 4" key="1">
    <citation type="journal article" date="2022" name="Nat. Plants">
        <title>Genomes of leafy and leafless Platanthera orchids illuminate the evolution of mycoheterotrophy.</title>
        <authorList>
            <person name="Li M.H."/>
            <person name="Liu K.W."/>
            <person name="Li Z."/>
            <person name="Lu H.C."/>
            <person name="Ye Q.L."/>
            <person name="Zhang D."/>
            <person name="Wang J.Y."/>
            <person name="Li Y.F."/>
            <person name="Zhong Z.M."/>
            <person name="Liu X."/>
            <person name="Yu X."/>
            <person name="Liu D.K."/>
            <person name="Tu X.D."/>
            <person name="Liu B."/>
            <person name="Hao Y."/>
            <person name="Liao X.Y."/>
            <person name="Jiang Y.T."/>
            <person name="Sun W.H."/>
            <person name="Chen J."/>
            <person name="Chen Y.Q."/>
            <person name="Ai Y."/>
            <person name="Zhai J.W."/>
            <person name="Wu S.S."/>
            <person name="Zhou Z."/>
            <person name="Hsiao Y.Y."/>
            <person name="Wu W.L."/>
            <person name="Chen Y.Y."/>
            <person name="Lin Y.F."/>
            <person name="Hsu J.L."/>
            <person name="Li C.Y."/>
            <person name="Wang Z.W."/>
            <person name="Zhao X."/>
            <person name="Zhong W.Y."/>
            <person name="Ma X.K."/>
            <person name="Ma L."/>
            <person name="Huang J."/>
            <person name="Chen G.Z."/>
            <person name="Huang M.Z."/>
            <person name="Huang L."/>
            <person name="Peng D.H."/>
            <person name="Luo Y.B."/>
            <person name="Zou S.Q."/>
            <person name="Chen S.P."/>
            <person name="Lan S."/>
            <person name="Tsai W.C."/>
            <person name="Van de Peer Y."/>
            <person name="Liu Z.J."/>
        </authorList>
    </citation>
    <scope>NUCLEOTIDE SEQUENCE [LARGE SCALE GENOMIC DNA]</scope>
    <source>
        <strain evidence="3">Lor288</strain>
    </source>
</reference>
<keyword evidence="4" id="KW-1185">Reference proteome</keyword>
<feature type="region of interest" description="Disordered" evidence="1">
    <location>
        <begin position="191"/>
        <end position="212"/>
    </location>
</feature>
<sequence length="351" mass="38549">MKNPRVFLSRAKSRRGRAEMQASFVLPSMQGWMSARKYGEMVLRSMPKTACKMAKLKPATVLDFSVNRLVPSMRKAVFGLTYHDLFVPIGGRRFMISGEHLARIDGFRAPGISASPSEENMRYFNVMILGPSQSPYEDAQIGILALEDTNRHFCRYEDFAPRAIWAGLVAVVTVRNATVPTIFVDTRSEEGKSRCTSGRNSASSHTRVSSHMEWRTRKARTWSFEGGHAGWGGAPEGGLDRGGVAPGVAQSRARMGPCGGCRDQGRAARQTRSADAAPKLRGGCSAKIGGCSSKVALPWSCGYGRTGLSCCARITSWFYLLKLLSLIFVCNYTLGLFIPLMQDELHSMICK</sequence>
<dbReference type="Gene3D" id="3.10.110.10">
    <property type="entry name" value="Ubiquitin Conjugating Enzyme"/>
    <property type="match status" value="1"/>
</dbReference>
<dbReference type="EMBL" id="JBBWWR010000013">
    <property type="protein sequence ID" value="KAK8955761.1"/>
    <property type="molecule type" value="Genomic_DNA"/>
</dbReference>
<name>A0ABR2LZU4_9ASPA</name>
<keyword evidence="2" id="KW-0812">Transmembrane</keyword>
<gene>
    <name evidence="3" type="primary">UBC36</name>
    <name evidence="3" type="ORF">KSP40_PGU019523</name>
</gene>
<evidence type="ECO:0000313" key="4">
    <source>
        <dbReference type="Proteomes" id="UP001412067"/>
    </source>
</evidence>
<dbReference type="InterPro" id="IPR016135">
    <property type="entry name" value="UBQ-conjugating_enzyme/RWD"/>
</dbReference>
<feature type="transmembrane region" description="Helical" evidence="2">
    <location>
        <begin position="317"/>
        <end position="341"/>
    </location>
</feature>
<proteinExistence type="predicted"/>
<comment type="caution">
    <text evidence="3">The sequence shown here is derived from an EMBL/GenBank/DDBJ whole genome shotgun (WGS) entry which is preliminary data.</text>
</comment>
<dbReference type="Proteomes" id="UP001412067">
    <property type="component" value="Unassembled WGS sequence"/>
</dbReference>
<dbReference type="SUPFAM" id="SSF54495">
    <property type="entry name" value="UBC-like"/>
    <property type="match status" value="1"/>
</dbReference>
<evidence type="ECO:0000256" key="1">
    <source>
        <dbReference type="SAM" id="MobiDB-lite"/>
    </source>
</evidence>
<keyword evidence="2" id="KW-0472">Membrane</keyword>
<feature type="compositionally biased region" description="Polar residues" evidence="1">
    <location>
        <begin position="194"/>
        <end position="209"/>
    </location>
</feature>
<evidence type="ECO:0000256" key="2">
    <source>
        <dbReference type="SAM" id="Phobius"/>
    </source>
</evidence>